<reference evidence="7" key="1">
    <citation type="submission" date="2014-09" db="EMBL/GenBank/DDBJ databases">
        <title>Whole genome shotgun sequence of Streptomyces sp. NBRC 110027.</title>
        <authorList>
            <person name="Komaki H."/>
            <person name="Ichikawa N."/>
            <person name="Katano-Makiyama Y."/>
            <person name="Hosoyama A."/>
            <person name="Hashimoto M."/>
            <person name="Uohara A."/>
            <person name="Kitahashi Y."/>
            <person name="Ohji S."/>
            <person name="Kimura A."/>
            <person name="Yamazoe A."/>
            <person name="Igarashi Y."/>
            <person name="Fujita N."/>
        </authorList>
    </citation>
    <scope>NUCLEOTIDE SEQUENCE [LARGE SCALE GENOMIC DNA]</scope>
    <source>
        <strain evidence="7">NBRC 110027</strain>
    </source>
</reference>
<feature type="domain" description="Signal transduction histidine kinase subgroup 3 dimerisation and phosphoacceptor" evidence="5">
    <location>
        <begin position="240"/>
        <end position="307"/>
    </location>
</feature>
<evidence type="ECO:0000313" key="7">
    <source>
        <dbReference type="Proteomes" id="UP000048965"/>
    </source>
</evidence>
<dbReference type="EMBL" id="BBNO01000002">
    <property type="protein sequence ID" value="GAO07489.1"/>
    <property type="molecule type" value="Genomic_DNA"/>
</dbReference>
<keyword evidence="2 6" id="KW-0418">Kinase</keyword>
<dbReference type="InterPro" id="IPR011712">
    <property type="entry name" value="Sig_transdc_His_kin_sub3_dim/P"/>
</dbReference>
<name>A0A0P4R3A5_9ACTN</name>
<keyword evidence="4" id="KW-0472">Membrane</keyword>
<comment type="caution">
    <text evidence="6">The sequence shown here is derived from an EMBL/GenBank/DDBJ whole genome shotgun (WGS) entry which is preliminary data.</text>
</comment>
<dbReference type="CDD" id="cd16917">
    <property type="entry name" value="HATPase_UhpB-NarQ-NarX-like"/>
    <property type="match status" value="1"/>
</dbReference>
<feature type="transmembrane region" description="Helical" evidence="4">
    <location>
        <begin position="111"/>
        <end position="133"/>
    </location>
</feature>
<protein>
    <submittedName>
        <fullName evidence="6">Putative two-component histidine kinase</fullName>
    </submittedName>
</protein>
<dbReference type="GO" id="GO:0046983">
    <property type="term" value="F:protein dimerization activity"/>
    <property type="evidence" value="ECO:0007669"/>
    <property type="project" value="InterPro"/>
</dbReference>
<dbReference type="Pfam" id="PF07730">
    <property type="entry name" value="HisKA_3"/>
    <property type="match status" value="1"/>
</dbReference>
<sequence>MVPLGAEALAAQDDRDDGGGQRMIGKLRAMWRRRGQMAMIDAYFRGSLYLLPWLPVLSGMAPVMGRAGSSPLPVTLAGVAMGLNVAQAALAVPLLNRAVNRYLERGATPRTLLLVSGVLTLVTEVALFALITVHGPADKDSVGSTGLAIGATLTPFFMAHSLVVSKRKFLAALAGSAVAAMALLFLLTHSWLSAVGMAVLLFFAGIWSFGLARPTGWLLGVIWKLDAARGTETRLAVAEERLRFSRDLHDVMGRNLAVIALKGELAVQLARRERPEAVEQMVEVQRIAQEAQREVREVVRGYRKADLQAELAGARSILRAAGVDCRIEGEEGAQLSPEVESALGWVVREGTTNVLRHAVEVRSCAVRTRIDPQRSVLVMTMENDGVTHPPDEAVAGSVPGSGLKGLRERLRPLGGSLTSGRVPNGGFRLTVELPVGAASG</sequence>
<feature type="transmembrane region" description="Helical" evidence="4">
    <location>
        <begin position="42"/>
        <end position="64"/>
    </location>
</feature>
<dbReference type="Gene3D" id="1.20.5.1930">
    <property type="match status" value="1"/>
</dbReference>
<dbReference type="RefSeq" id="WP_245698460.1">
    <property type="nucleotide sequence ID" value="NZ_BBNO01000002.1"/>
</dbReference>
<dbReference type="SUPFAM" id="SSF55874">
    <property type="entry name" value="ATPase domain of HSP90 chaperone/DNA topoisomerase II/histidine kinase"/>
    <property type="match status" value="1"/>
</dbReference>
<dbReference type="InterPro" id="IPR050482">
    <property type="entry name" value="Sensor_HK_TwoCompSys"/>
</dbReference>
<dbReference type="GO" id="GO:0000155">
    <property type="term" value="F:phosphorelay sensor kinase activity"/>
    <property type="evidence" value="ECO:0007669"/>
    <property type="project" value="InterPro"/>
</dbReference>
<keyword evidence="1" id="KW-0808">Transferase</keyword>
<evidence type="ECO:0000259" key="5">
    <source>
        <dbReference type="Pfam" id="PF07730"/>
    </source>
</evidence>
<keyword evidence="4" id="KW-0812">Transmembrane</keyword>
<keyword evidence="3" id="KW-0902">Two-component regulatory system</keyword>
<dbReference type="GO" id="GO:0016020">
    <property type="term" value="C:membrane"/>
    <property type="evidence" value="ECO:0007669"/>
    <property type="project" value="InterPro"/>
</dbReference>
<reference evidence="6 7" key="2">
    <citation type="journal article" date="2015" name="Stand. Genomic Sci.">
        <title>Draft genome sequence of marine-derived Streptomyces sp. TP-A0598, a producer of anti-MRSA antibiotic lydicamycins.</title>
        <authorList>
            <person name="Komaki H."/>
            <person name="Ichikawa N."/>
            <person name="Hosoyama A."/>
            <person name="Fujita N."/>
            <person name="Igarashi Y."/>
        </authorList>
    </citation>
    <scope>NUCLEOTIDE SEQUENCE [LARGE SCALE GENOMIC DNA]</scope>
    <source>
        <strain evidence="6 7">NBRC 110027</strain>
    </source>
</reference>
<keyword evidence="4" id="KW-1133">Transmembrane helix</keyword>
<organism evidence="6 7">
    <name type="scientific">Streptomyces lydicamycinicus</name>
    <dbReference type="NCBI Taxonomy" id="1546107"/>
    <lineage>
        <taxon>Bacteria</taxon>
        <taxon>Bacillati</taxon>
        <taxon>Actinomycetota</taxon>
        <taxon>Actinomycetes</taxon>
        <taxon>Kitasatosporales</taxon>
        <taxon>Streptomycetaceae</taxon>
        <taxon>Streptomyces</taxon>
    </lineage>
</organism>
<dbReference type="AlphaFoldDB" id="A0A0P4R3A5"/>
<evidence type="ECO:0000256" key="3">
    <source>
        <dbReference type="ARBA" id="ARBA00023012"/>
    </source>
</evidence>
<evidence type="ECO:0000256" key="4">
    <source>
        <dbReference type="SAM" id="Phobius"/>
    </source>
</evidence>
<dbReference type="PANTHER" id="PTHR24421:SF63">
    <property type="entry name" value="SENSOR HISTIDINE KINASE DESK"/>
    <property type="match status" value="1"/>
</dbReference>
<dbReference type="PANTHER" id="PTHR24421">
    <property type="entry name" value="NITRATE/NITRITE SENSOR PROTEIN NARX-RELATED"/>
    <property type="match status" value="1"/>
</dbReference>
<evidence type="ECO:0000256" key="1">
    <source>
        <dbReference type="ARBA" id="ARBA00022679"/>
    </source>
</evidence>
<dbReference type="Gene3D" id="3.30.565.10">
    <property type="entry name" value="Histidine kinase-like ATPase, C-terminal domain"/>
    <property type="match status" value="1"/>
</dbReference>
<proteinExistence type="predicted"/>
<feature type="transmembrane region" description="Helical" evidence="4">
    <location>
        <begin position="170"/>
        <end position="188"/>
    </location>
</feature>
<evidence type="ECO:0000313" key="6">
    <source>
        <dbReference type="EMBL" id="GAO07489.1"/>
    </source>
</evidence>
<evidence type="ECO:0000256" key="2">
    <source>
        <dbReference type="ARBA" id="ARBA00022777"/>
    </source>
</evidence>
<dbReference type="Proteomes" id="UP000048965">
    <property type="component" value="Unassembled WGS sequence"/>
</dbReference>
<feature type="transmembrane region" description="Helical" evidence="4">
    <location>
        <begin position="145"/>
        <end position="163"/>
    </location>
</feature>
<feature type="transmembrane region" description="Helical" evidence="4">
    <location>
        <begin position="76"/>
        <end position="99"/>
    </location>
</feature>
<accession>A0A0P4R3A5</accession>
<gene>
    <name evidence="6" type="ORF">TPA0598_02_07290</name>
</gene>
<dbReference type="InterPro" id="IPR036890">
    <property type="entry name" value="HATPase_C_sf"/>
</dbReference>
<keyword evidence="7" id="KW-1185">Reference proteome</keyword>
<feature type="transmembrane region" description="Helical" evidence="4">
    <location>
        <begin position="194"/>
        <end position="212"/>
    </location>
</feature>